<evidence type="ECO:0000256" key="4">
    <source>
        <dbReference type="ARBA" id="ARBA00022679"/>
    </source>
</evidence>
<feature type="domain" description="Pyruvate kinase barrel" evidence="14">
    <location>
        <begin position="6"/>
        <end position="327"/>
    </location>
</feature>
<keyword evidence="9 13" id="KW-0460">Magnesium</keyword>
<evidence type="ECO:0000313" key="17">
    <source>
        <dbReference type="Proteomes" id="UP000644147"/>
    </source>
</evidence>
<evidence type="ECO:0000256" key="2">
    <source>
        <dbReference type="ARBA" id="ARBA00008663"/>
    </source>
</evidence>
<keyword evidence="10 13" id="KW-0324">Glycolysis</keyword>
<organism evidence="16 17">
    <name type="scientific">Adhaeribacter terrigena</name>
    <dbReference type="NCBI Taxonomy" id="2793070"/>
    <lineage>
        <taxon>Bacteria</taxon>
        <taxon>Pseudomonadati</taxon>
        <taxon>Bacteroidota</taxon>
        <taxon>Cytophagia</taxon>
        <taxon>Cytophagales</taxon>
        <taxon>Hymenobacteraceae</taxon>
        <taxon>Adhaeribacter</taxon>
    </lineage>
</organism>
<comment type="catalytic activity">
    <reaction evidence="13">
        <text>pyruvate + ATP = phosphoenolpyruvate + ADP + H(+)</text>
        <dbReference type="Rhea" id="RHEA:18157"/>
        <dbReference type="ChEBI" id="CHEBI:15361"/>
        <dbReference type="ChEBI" id="CHEBI:15378"/>
        <dbReference type="ChEBI" id="CHEBI:30616"/>
        <dbReference type="ChEBI" id="CHEBI:58702"/>
        <dbReference type="ChEBI" id="CHEBI:456216"/>
        <dbReference type="EC" id="2.7.1.40"/>
    </reaction>
</comment>
<dbReference type="PRINTS" id="PR01050">
    <property type="entry name" value="PYRUVTKNASE"/>
</dbReference>
<evidence type="ECO:0000256" key="13">
    <source>
        <dbReference type="RuleBase" id="RU000504"/>
    </source>
</evidence>
<dbReference type="EC" id="2.7.1.40" evidence="3 12"/>
<dbReference type="SUPFAM" id="SSF52935">
    <property type="entry name" value="PK C-terminal domain-like"/>
    <property type="match status" value="1"/>
</dbReference>
<keyword evidence="7 13" id="KW-0418">Kinase</keyword>
<evidence type="ECO:0000256" key="10">
    <source>
        <dbReference type="ARBA" id="ARBA00023152"/>
    </source>
</evidence>
<evidence type="ECO:0000256" key="11">
    <source>
        <dbReference type="ARBA" id="ARBA00023317"/>
    </source>
</evidence>
<keyword evidence="6" id="KW-0547">Nucleotide-binding</keyword>
<dbReference type="Gene3D" id="3.40.1380.20">
    <property type="entry name" value="Pyruvate kinase, C-terminal domain"/>
    <property type="match status" value="1"/>
</dbReference>
<dbReference type="GO" id="GO:0016301">
    <property type="term" value="F:kinase activity"/>
    <property type="evidence" value="ECO:0007669"/>
    <property type="project" value="UniProtKB-KW"/>
</dbReference>
<comment type="similarity">
    <text evidence="2 13">Belongs to the pyruvate kinase family.</text>
</comment>
<sequence length="477" mass="52966">MQINFNKTKIIATVGPSTNTKEMLIALIEEGVDVFRLNFSHGTHEDHLKVIRFVREINKEHKMNICLMQDLQGPKIRLGDIEGGSLEIIPGQRLKIVCDNVPSVPGRLSTIYKDMAKDVRVGDAILIDDGKIELRVVDTDHETEVTADVIYGGTVKPRKGINLPHSKVSAPSLTEKDLRDLEFGLEHDVEWVALSFVRKVEDIVTLREIIEARGKETKIIAKIEKPEAIKNIDGIVQVCDAIMVARGDLGVEVGMEEVPMIQKDLVERANSAGRPVIIATQMMESMISAPRPTRAETNDIANAVMDGADALMLSAETASGQYPVETIRSMNKTIQSVEKHADIFHRNFVFNPQSETFYNDSIVANAVNLARDTDAVAIVGLSKSGYTAFQLAKHRPKANLFIFTDNRRLLNVLNLLWGVRGFYYNKFSVSTTDETVVDIKRLLVATKHVKPGDVFISTSGMPTNAHKKTNMIKLSIV</sequence>
<dbReference type="InterPro" id="IPR015806">
    <property type="entry name" value="Pyrv_Knase_insert_dom_sf"/>
</dbReference>
<dbReference type="SUPFAM" id="SSF50800">
    <property type="entry name" value="PK beta-barrel domain-like"/>
    <property type="match status" value="1"/>
</dbReference>
<comment type="pathway">
    <text evidence="1 13">Carbohydrate degradation; glycolysis; pyruvate from D-glyceraldehyde 3-phosphate: step 5/5.</text>
</comment>
<protein>
    <recommendedName>
        <fullName evidence="3 12">Pyruvate kinase</fullName>
        <ecNumber evidence="3 12">2.7.1.40</ecNumber>
    </recommendedName>
</protein>
<evidence type="ECO:0000256" key="7">
    <source>
        <dbReference type="ARBA" id="ARBA00022777"/>
    </source>
</evidence>
<dbReference type="Proteomes" id="UP000644147">
    <property type="component" value="Unassembled WGS sequence"/>
</dbReference>
<keyword evidence="11 16" id="KW-0670">Pyruvate</keyword>
<dbReference type="InterPro" id="IPR040442">
    <property type="entry name" value="Pyrv_kinase-like_dom_sf"/>
</dbReference>
<feature type="domain" description="Pyruvate kinase C-terminal" evidence="15">
    <location>
        <begin position="360"/>
        <end position="473"/>
    </location>
</feature>
<evidence type="ECO:0000256" key="3">
    <source>
        <dbReference type="ARBA" id="ARBA00012142"/>
    </source>
</evidence>
<dbReference type="NCBIfam" id="NF004978">
    <property type="entry name" value="PRK06354.1"/>
    <property type="match status" value="1"/>
</dbReference>
<dbReference type="InterPro" id="IPR001697">
    <property type="entry name" value="Pyr_Knase"/>
</dbReference>
<dbReference type="Pfam" id="PF00224">
    <property type="entry name" value="PK"/>
    <property type="match status" value="1"/>
</dbReference>
<dbReference type="RefSeq" id="WP_200507798.1">
    <property type="nucleotide sequence ID" value="NZ_JAEHFX010000013.1"/>
</dbReference>
<gene>
    <name evidence="16" type="primary">pyk</name>
    <name evidence="16" type="ORF">I5M27_18065</name>
</gene>
<keyword evidence="5" id="KW-0479">Metal-binding</keyword>
<keyword evidence="17" id="KW-1185">Reference proteome</keyword>
<evidence type="ECO:0000256" key="8">
    <source>
        <dbReference type="ARBA" id="ARBA00022840"/>
    </source>
</evidence>
<proteinExistence type="inferred from homology"/>
<dbReference type="InterPro" id="IPR011037">
    <property type="entry name" value="Pyrv_Knase-like_insert_dom_sf"/>
</dbReference>
<keyword evidence="8" id="KW-0067">ATP-binding</keyword>
<dbReference type="GO" id="GO:0004743">
    <property type="term" value="F:pyruvate kinase activity"/>
    <property type="evidence" value="ECO:0007669"/>
    <property type="project" value="UniProtKB-EC"/>
</dbReference>
<evidence type="ECO:0000256" key="1">
    <source>
        <dbReference type="ARBA" id="ARBA00004997"/>
    </source>
</evidence>
<comment type="caution">
    <text evidence="16">The sequence shown here is derived from an EMBL/GenBank/DDBJ whole genome shotgun (WGS) entry which is preliminary data.</text>
</comment>
<dbReference type="Pfam" id="PF02887">
    <property type="entry name" value="PK_C"/>
    <property type="match status" value="1"/>
</dbReference>
<dbReference type="InterPro" id="IPR015793">
    <property type="entry name" value="Pyrv_Knase_brl"/>
</dbReference>
<name>A0ABS1C6V3_9BACT</name>
<dbReference type="Gene3D" id="3.20.20.60">
    <property type="entry name" value="Phosphoenolpyruvate-binding domains"/>
    <property type="match status" value="1"/>
</dbReference>
<evidence type="ECO:0000256" key="9">
    <source>
        <dbReference type="ARBA" id="ARBA00022842"/>
    </source>
</evidence>
<keyword evidence="4 13" id="KW-0808">Transferase</keyword>
<evidence type="ECO:0000256" key="5">
    <source>
        <dbReference type="ARBA" id="ARBA00022723"/>
    </source>
</evidence>
<dbReference type="InterPro" id="IPR015813">
    <property type="entry name" value="Pyrv/PenolPyrv_kinase-like_dom"/>
</dbReference>
<dbReference type="SUPFAM" id="SSF51621">
    <property type="entry name" value="Phosphoenolpyruvate/pyruvate domain"/>
    <property type="match status" value="1"/>
</dbReference>
<reference evidence="16 17" key="1">
    <citation type="submission" date="2020-12" db="EMBL/GenBank/DDBJ databases">
        <title>Bacterial novel species Adhaeribacter sp. BT258 isolated from soil.</title>
        <authorList>
            <person name="Jung H.-Y."/>
        </authorList>
    </citation>
    <scope>NUCLEOTIDE SEQUENCE [LARGE SCALE GENOMIC DNA]</scope>
    <source>
        <strain evidence="16 17">BT258</strain>
    </source>
</reference>
<dbReference type="PANTHER" id="PTHR11817">
    <property type="entry name" value="PYRUVATE KINASE"/>
    <property type="match status" value="1"/>
</dbReference>
<dbReference type="NCBIfam" id="NF004491">
    <property type="entry name" value="PRK05826.1"/>
    <property type="match status" value="1"/>
</dbReference>
<accession>A0ABS1C6V3</accession>
<dbReference type="InterPro" id="IPR015795">
    <property type="entry name" value="Pyrv_Knase_C"/>
</dbReference>
<evidence type="ECO:0000256" key="12">
    <source>
        <dbReference type="NCBIfam" id="TIGR01064"/>
    </source>
</evidence>
<evidence type="ECO:0000259" key="15">
    <source>
        <dbReference type="Pfam" id="PF02887"/>
    </source>
</evidence>
<dbReference type="NCBIfam" id="TIGR01064">
    <property type="entry name" value="pyruv_kin"/>
    <property type="match status" value="1"/>
</dbReference>
<dbReference type="EMBL" id="JAEHFX010000013">
    <property type="protein sequence ID" value="MBK0404902.1"/>
    <property type="molecule type" value="Genomic_DNA"/>
</dbReference>
<evidence type="ECO:0000256" key="6">
    <source>
        <dbReference type="ARBA" id="ARBA00022741"/>
    </source>
</evidence>
<evidence type="ECO:0000313" key="16">
    <source>
        <dbReference type="EMBL" id="MBK0404902.1"/>
    </source>
</evidence>
<evidence type="ECO:0000259" key="14">
    <source>
        <dbReference type="Pfam" id="PF00224"/>
    </source>
</evidence>
<dbReference type="InterPro" id="IPR036918">
    <property type="entry name" value="Pyrv_Knase_C_sf"/>
</dbReference>
<dbReference type="Gene3D" id="2.40.33.10">
    <property type="entry name" value="PK beta-barrel domain-like"/>
    <property type="match status" value="1"/>
</dbReference>